<dbReference type="EMBL" id="CP000352">
    <property type="protein sequence ID" value="ADC45131.1"/>
    <property type="molecule type" value="Genomic_DNA"/>
</dbReference>
<dbReference type="HOGENOM" id="CLU_2976089_0_0_4"/>
<gene>
    <name evidence="1" type="ordered locus">Rmet_6524</name>
</gene>
<reference evidence="2" key="1">
    <citation type="journal article" date="2010" name="PLoS ONE">
        <title>The complete genome sequence of Cupriavidus metallidurans strain CH34, a master survivalist in harsh and anthropogenic environments.</title>
        <authorList>
            <person name="Janssen P.J."/>
            <person name="Van Houdt R."/>
            <person name="Moors H."/>
            <person name="Monsieurs P."/>
            <person name="Morin N."/>
            <person name="Michaux A."/>
            <person name="Benotmane M.A."/>
            <person name="Leys N."/>
            <person name="Vallaeys T."/>
            <person name="Lapidus A."/>
            <person name="Monchy S."/>
            <person name="Medigue C."/>
            <person name="Taghavi S."/>
            <person name="McCorkle S."/>
            <person name="Dunn J."/>
            <person name="van der Lelie D."/>
            <person name="Mergeay M."/>
        </authorList>
    </citation>
    <scope>NUCLEOTIDE SEQUENCE [LARGE SCALE GENOMIC DNA]</scope>
    <source>
        <strain evidence="2">ATCC 43123 / DSM 2839 / NBRC 102507 / CH34</strain>
    </source>
</reference>
<dbReference type="KEGG" id="rme:Rmet_6524"/>
<name>D3DXW1_CUPMC</name>
<keyword evidence="2" id="KW-1185">Reference proteome</keyword>
<accession>D3DXW1</accession>
<sequence length="58" mass="6273">MVHLTFWEAPARSWVDLSGAGAKKLGRTELAPIRDFTGFSRTSVRELNSGDAGRGAPK</sequence>
<protein>
    <submittedName>
        <fullName evidence="1">Uncharacterized protein</fullName>
    </submittedName>
</protein>
<organism evidence="1 2">
    <name type="scientific">Cupriavidus metallidurans (strain ATCC 43123 / DSM 2839 / NBRC 102507 / CH34)</name>
    <name type="common">Ralstonia metallidurans</name>
    <dbReference type="NCBI Taxonomy" id="266264"/>
    <lineage>
        <taxon>Bacteria</taxon>
        <taxon>Pseudomonadati</taxon>
        <taxon>Pseudomonadota</taxon>
        <taxon>Betaproteobacteria</taxon>
        <taxon>Burkholderiales</taxon>
        <taxon>Burkholderiaceae</taxon>
        <taxon>Cupriavidus</taxon>
    </lineage>
</organism>
<evidence type="ECO:0000313" key="2">
    <source>
        <dbReference type="Proteomes" id="UP000002429"/>
    </source>
</evidence>
<dbReference type="AlphaFoldDB" id="D3DXW1"/>
<dbReference type="STRING" id="266264.Rmet_6524"/>
<proteinExistence type="predicted"/>
<dbReference type="Proteomes" id="UP000002429">
    <property type="component" value="Chromosome"/>
</dbReference>
<evidence type="ECO:0000313" key="1">
    <source>
        <dbReference type="EMBL" id="ADC45131.1"/>
    </source>
</evidence>